<feature type="compositionally biased region" description="Basic and acidic residues" evidence="1">
    <location>
        <begin position="65"/>
        <end position="74"/>
    </location>
</feature>
<evidence type="ECO:0000313" key="2">
    <source>
        <dbReference type="EMBL" id="GIJ33024.1"/>
    </source>
</evidence>
<dbReference type="AlphaFoldDB" id="A0A9W5UR25"/>
<dbReference type="Proteomes" id="UP000607311">
    <property type="component" value="Unassembled WGS sequence"/>
</dbReference>
<comment type="caution">
    <text evidence="2">The sequence shown here is derived from an EMBL/GenBank/DDBJ whole genome shotgun (WGS) entry which is preliminary data.</text>
</comment>
<name>A0A9W5UR25_9ACTN</name>
<reference evidence="2" key="1">
    <citation type="submission" date="2021-01" db="EMBL/GenBank/DDBJ databases">
        <title>Whole genome shotgun sequence of Verrucosispora sediminis NBRC 107745.</title>
        <authorList>
            <person name="Komaki H."/>
            <person name="Tamura T."/>
        </authorList>
    </citation>
    <scope>NUCLEOTIDE SEQUENCE</scope>
    <source>
        <strain evidence="2">NBRC 107745</strain>
    </source>
</reference>
<keyword evidence="3" id="KW-1185">Reference proteome</keyword>
<proteinExistence type="predicted"/>
<evidence type="ECO:0000313" key="3">
    <source>
        <dbReference type="Proteomes" id="UP000607311"/>
    </source>
</evidence>
<protein>
    <recommendedName>
        <fullName evidence="4">FXSXX-COOH protein</fullName>
    </recommendedName>
</protein>
<accession>A0A9W5UR25</accession>
<organism evidence="2 3">
    <name type="scientific">Micromonospora sediminimaris</name>
    <dbReference type="NCBI Taxonomy" id="547162"/>
    <lineage>
        <taxon>Bacteria</taxon>
        <taxon>Bacillati</taxon>
        <taxon>Actinomycetota</taxon>
        <taxon>Actinomycetes</taxon>
        <taxon>Micromonosporales</taxon>
        <taxon>Micromonosporaceae</taxon>
        <taxon>Micromonospora</taxon>
    </lineage>
</organism>
<evidence type="ECO:0000256" key="1">
    <source>
        <dbReference type="SAM" id="MobiDB-lite"/>
    </source>
</evidence>
<gene>
    <name evidence="2" type="ORF">Vse01_21720</name>
</gene>
<dbReference type="EMBL" id="BOPD01000012">
    <property type="protein sequence ID" value="GIJ33024.1"/>
    <property type="molecule type" value="Genomic_DNA"/>
</dbReference>
<evidence type="ECO:0008006" key="4">
    <source>
        <dbReference type="Google" id="ProtNLM"/>
    </source>
</evidence>
<sequence length="95" mass="10851">MPGMEGEPRPLISELIDVDGLTQNELEALPRSLLHRSLRRLLSERDEWAGDFLWFDNVNTGNPGFDRRDRRPADEAETAEMGEGGMDDDGRPERR</sequence>
<feature type="region of interest" description="Disordered" evidence="1">
    <location>
        <begin position="59"/>
        <end position="95"/>
    </location>
</feature>